<dbReference type="RefSeq" id="WP_346754517.1">
    <property type="nucleotide sequence ID" value="NZ_JAUJEA010000011.1"/>
</dbReference>
<dbReference type="PANTHER" id="PTHR12149">
    <property type="entry name" value="FRUCTOSAMINE 3 KINASE-RELATED PROTEIN"/>
    <property type="match status" value="1"/>
</dbReference>
<sequence length="291" mass="33290">MDLKNHITSLLKDAIDPKLEVFSMNTLGGGCINQASKINTSHGPFFLKSNAQCPPDIFLREAESLEALARAGSSLKIPKVLVKTSLGENPAILITEYLEGPEHYQDLDGALGQGLAELHQYTHDQFGFYHDNYCGATLQNNQWNNKWLDFFLQQRIWYLVEMITKRRNLGGHEIKLYEKFILEPPSCLQHGPKPSLIHGDLWSGNYMPSNQGPAIIDPASAFTDREFEFSIMNMFGGFSQKVWDTYDEIYPLTPEWKERSDIYMLYHYLNHYYLFGGGYGQQATSIVKRYV</sequence>
<keyword evidence="2 3" id="KW-0418">Kinase</keyword>
<proteinExistence type="inferred from homology"/>
<dbReference type="GO" id="GO:0016301">
    <property type="term" value="F:kinase activity"/>
    <property type="evidence" value="ECO:0007669"/>
    <property type="project" value="UniProtKB-KW"/>
</dbReference>
<reference evidence="3" key="1">
    <citation type="submission" date="2023-06" db="EMBL/GenBank/DDBJ databases">
        <title>Genomic of Parafulvivirga corallium.</title>
        <authorList>
            <person name="Wang G."/>
        </authorList>
    </citation>
    <scope>NUCLEOTIDE SEQUENCE</scope>
    <source>
        <strain evidence="3">BMA10</strain>
    </source>
</reference>
<dbReference type="PANTHER" id="PTHR12149:SF8">
    <property type="entry name" value="PROTEIN-RIBULOSAMINE 3-KINASE"/>
    <property type="match status" value="1"/>
</dbReference>
<evidence type="ECO:0000256" key="1">
    <source>
        <dbReference type="ARBA" id="ARBA00009460"/>
    </source>
</evidence>
<dbReference type="InterPro" id="IPR011009">
    <property type="entry name" value="Kinase-like_dom_sf"/>
</dbReference>
<dbReference type="EMBL" id="JAUJEA010000011">
    <property type="protein sequence ID" value="MDN5204496.1"/>
    <property type="molecule type" value="Genomic_DNA"/>
</dbReference>
<name>A0ABT8KUN5_9BACT</name>
<gene>
    <name evidence="3" type="ORF">QQ008_24090</name>
</gene>
<dbReference type="PROSITE" id="PS51257">
    <property type="entry name" value="PROKAR_LIPOPROTEIN"/>
    <property type="match status" value="1"/>
</dbReference>
<dbReference type="SUPFAM" id="SSF56112">
    <property type="entry name" value="Protein kinase-like (PK-like)"/>
    <property type="match status" value="1"/>
</dbReference>
<evidence type="ECO:0000313" key="4">
    <source>
        <dbReference type="Proteomes" id="UP001172082"/>
    </source>
</evidence>
<comment type="similarity">
    <text evidence="1 2">Belongs to the fructosamine kinase family.</text>
</comment>
<dbReference type="PIRSF" id="PIRSF006221">
    <property type="entry name" value="Ketosamine-3-kinase"/>
    <property type="match status" value="1"/>
</dbReference>
<evidence type="ECO:0000313" key="3">
    <source>
        <dbReference type="EMBL" id="MDN5204496.1"/>
    </source>
</evidence>
<dbReference type="Gene3D" id="3.90.1200.10">
    <property type="match status" value="1"/>
</dbReference>
<dbReference type="Pfam" id="PF03881">
    <property type="entry name" value="Fructosamin_kin"/>
    <property type="match status" value="1"/>
</dbReference>
<protein>
    <submittedName>
        <fullName evidence="3">Fructosamine kinase family protein</fullName>
    </submittedName>
</protein>
<accession>A0ABT8KUN5</accession>
<dbReference type="Gene3D" id="3.30.200.20">
    <property type="entry name" value="Phosphorylase Kinase, domain 1"/>
    <property type="match status" value="1"/>
</dbReference>
<dbReference type="Proteomes" id="UP001172082">
    <property type="component" value="Unassembled WGS sequence"/>
</dbReference>
<dbReference type="InterPro" id="IPR016477">
    <property type="entry name" value="Fructo-/Ketosamine-3-kinase"/>
</dbReference>
<keyword evidence="4" id="KW-1185">Reference proteome</keyword>
<organism evidence="3 4">
    <name type="scientific">Splendidivirga corallicola</name>
    <dbReference type="NCBI Taxonomy" id="3051826"/>
    <lineage>
        <taxon>Bacteria</taxon>
        <taxon>Pseudomonadati</taxon>
        <taxon>Bacteroidota</taxon>
        <taxon>Cytophagia</taxon>
        <taxon>Cytophagales</taxon>
        <taxon>Splendidivirgaceae</taxon>
        <taxon>Splendidivirga</taxon>
    </lineage>
</organism>
<comment type="caution">
    <text evidence="3">The sequence shown here is derived from an EMBL/GenBank/DDBJ whole genome shotgun (WGS) entry which is preliminary data.</text>
</comment>
<keyword evidence="2" id="KW-0808">Transferase</keyword>
<evidence type="ECO:0000256" key="2">
    <source>
        <dbReference type="PIRNR" id="PIRNR006221"/>
    </source>
</evidence>